<evidence type="ECO:0000313" key="2">
    <source>
        <dbReference type="Proteomes" id="UP000547510"/>
    </source>
</evidence>
<dbReference type="GO" id="GO:0016746">
    <property type="term" value="F:acyltransferase activity"/>
    <property type="evidence" value="ECO:0007669"/>
    <property type="project" value="InterPro"/>
</dbReference>
<dbReference type="Proteomes" id="UP000547510">
    <property type="component" value="Unassembled WGS sequence"/>
</dbReference>
<keyword evidence="2" id="KW-1185">Reference proteome</keyword>
<dbReference type="AlphaFoldDB" id="A0A841CTT9"/>
<gene>
    <name evidence="1" type="ORF">FHS29_007358</name>
</gene>
<sequence>MTVTLHDRSHPPVHLTSFGHALGEAVDIAAAPWFTDDEREKLLAQGLRTIRRTREPVWSLAATAIEETMRTVPEGHGPQAIVIAGGRFDWDISQGFEGMLMEYPRLAPLPLFGISLNACAGAGNAMTIASALLNTFPGGSVLVVTADLVHTDEDRVHRNGRAVSSDAAASCLVSREPLGDGYRLLGCAQTNRLDLSLPEPPERKGFRLREQLRAITATADAAREAAGAEADDITDFLGNNLAPSVMELQHKACEIPKARLRSEFAPELGHCFSGDIFLALRRLLADPPEDAPARPLAIWGSYTSWTGAVLERVAQPPVSLRQPRKVS</sequence>
<dbReference type="SUPFAM" id="SSF53901">
    <property type="entry name" value="Thiolase-like"/>
    <property type="match status" value="2"/>
</dbReference>
<reference evidence="1 2" key="1">
    <citation type="submission" date="2020-08" db="EMBL/GenBank/DDBJ databases">
        <title>Genomic Encyclopedia of Type Strains, Phase III (KMG-III): the genomes of soil and plant-associated and newly described type strains.</title>
        <authorList>
            <person name="Whitman W."/>
        </authorList>
    </citation>
    <scope>NUCLEOTIDE SEQUENCE [LARGE SCALE GENOMIC DNA]</scope>
    <source>
        <strain evidence="1 2">CECT 8640</strain>
    </source>
</reference>
<proteinExistence type="predicted"/>
<dbReference type="InterPro" id="IPR016039">
    <property type="entry name" value="Thiolase-like"/>
</dbReference>
<dbReference type="EMBL" id="JACHJN010000022">
    <property type="protein sequence ID" value="MBB5960730.1"/>
    <property type="molecule type" value="Genomic_DNA"/>
</dbReference>
<dbReference type="Gene3D" id="3.40.47.10">
    <property type="match status" value="2"/>
</dbReference>
<organism evidence="1 2">
    <name type="scientific">Saccharothrix tamanrassetensis</name>
    <dbReference type="NCBI Taxonomy" id="1051531"/>
    <lineage>
        <taxon>Bacteria</taxon>
        <taxon>Bacillati</taxon>
        <taxon>Actinomycetota</taxon>
        <taxon>Actinomycetes</taxon>
        <taxon>Pseudonocardiales</taxon>
        <taxon>Pseudonocardiaceae</taxon>
        <taxon>Saccharothrix</taxon>
    </lineage>
</organism>
<comment type="caution">
    <text evidence="1">The sequence shown here is derived from an EMBL/GenBank/DDBJ whole genome shotgun (WGS) entry which is preliminary data.</text>
</comment>
<protein>
    <submittedName>
        <fullName evidence="1">3-hydroxy-3-methylglutaryl CoA synthase</fullName>
    </submittedName>
</protein>
<accession>A0A841CTT9</accession>
<name>A0A841CTT9_9PSEU</name>
<evidence type="ECO:0000313" key="1">
    <source>
        <dbReference type="EMBL" id="MBB5960730.1"/>
    </source>
</evidence>
<dbReference type="RefSeq" id="WP_184699185.1">
    <property type="nucleotide sequence ID" value="NZ_JACHJN010000022.1"/>
</dbReference>